<name>A0A239MEJ1_9BACT</name>
<organism evidence="3 4">
    <name type="scientific">Granulicella rosea</name>
    <dbReference type="NCBI Taxonomy" id="474952"/>
    <lineage>
        <taxon>Bacteria</taxon>
        <taxon>Pseudomonadati</taxon>
        <taxon>Acidobacteriota</taxon>
        <taxon>Terriglobia</taxon>
        <taxon>Terriglobales</taxon>
        <taxon>Acidobacteriaceae</taxon>
        <taxon>Granulicella</taxon>
    </lineage>
</organism>
<dbReference type="PANTHER" id="PTHR36183">
    <property type="entry name" value="BETA-GLUCURONIDASE"/>
    <property type="match status" value="1"/>
</dbReference>
<dbReference type="InterPro" id="IPR006311">
    <property type="entry name" value="TAT_signal"/>
</dbReference>
<feature type="signal peptide" evidence="1">
    <location>
        <begin position="1"/>
        <end position="26"/>
    </location>
</feature>
<dbReference type="RefSeq" id="WP_142988457.1">
    <property type="nucleotide sequence ID" value="NZ_FZOU01000012.1"/>
</dbReference>
<dbReference type="InterPro" id="IPR052974">
    <property type="entry name" value="GH79_Enzymes"/>
</dbReference>
<dbReference type="PANTHER" id="PTHR36183:SF2">
    <property type="entry name" value="BETA-GLUCURONIDASE C-TERMINAL DOMAIN-CONTAINING PROTEIN"/>
    <property type="match status" value="1"/>
</dbReference>
<dbReference type="EMBL" id="FZOU01000012">
    <property type="protein sequence ID" value="SNT41081.1"/>
    <property type="molecule type" value="Genomic_DNA"/>
</dbReference>
<evidence type="ECO:0000256" key="1">
    <source>
        <dbReference type="SAM" id="SignalP"/>
    </source>
</evidence>
<dbReference type="OrthoDB" id="5166947at2"/>
<dbReference type="GO" id="GO:0016787">
    <property type="term" value="F:hydrolase activity"/>
    <property type="evidence" value="ECO:0007669"/>
    <property type="project" value="UniProtKB-KW"/>
</dbReference>
<reference evidence="3 4" key="1">
    <citation type="submission" date="2017-06" db="EMBL/GenBank/DDBJ databases">
        <authorList>
            <person name="Kim H.J."/>
            <person name="Triplett B.A."/>
        </authorList>
    </citation>
    <scope>NUCLEOTIDE SEQUENCE [LARGE SCALE GENOMIC DNA]</scope>
    <source>
        <strain evidence="3 4">DSM 18704</strain>
    </source>
</reference>
<dbReference type="AlphaFoldDB" id="A0A239MEJ1"/>
<dbReference type="SUPFAM" id="SSF51445">
    <property type="entry name" value="(Trans)glycosidases"/>
    <property type="match status" value="1"/>
</dbReference>
<protein>
    <submittedName>
        <fullName evidence="3">Glycosyl hydrolase family 79, N-terminal domain</fullName>
    </submittedName>
</protein>
<dbReference type="Proteomes" id="UP000198356">
    <property type="component" value="Unassembled WGS sequence"/>
</dbReference>
<evidence type="ECO:0000313" key="4">
    <source>
        <dbReference type="Proteomes" id="UP000198356"/>
    </source>
</evidence>
<accession>A0A239MEJ1</accession>
<dbReference type="InterPro" id="IPR031728">
    <property type="entry name" value="GlcAase_C"/>
</dbReference>
<dbReference type="InterPro" id="IPR013780">
    <property type="entry name" value="Glyco_hydro_b"/>
</dbReference>
<dbReference type="PROSITE" id="PS51318">
    <property type="entry name" value="TAT"/>
    <property type="match status" value="1"/>
</dbReference>
<gene>
    <name evidence="3" type="ORF">SAMN05421770_1124</name>
</gene>
<feature type="chain" id="PRO_5012286118" evidence="1">
    <location>
        <begin position="27"/>
        <end position="482"/>
    </location>
</feature>
<dbReference type="Gene3D" id="2.60.40.1180">
    <property type="entry name" value="Golgi alpha-mannosidase II"/>
    <property type="match status" value="1"/>
</dbReference>
<proteinExistence type="predicted"/>
<keyword evidence="3" id="KW-0378">Hydrolase</keyword>
<keyword evidence="4" id="KW-1185">Reference proteome</keyword>
<dbReference type="Pfam" id="PF16862">
    <property type="entry name" value="Glyco_hydro_79C"/>
    <property type="match status" value="1"/>
</dbReference>
<feature type="domain" description="Beta-glucuronidase C-terminal" evidence="2">
    <location>
        <begin position="402"/>
        <end position="477"/>
    </location>
</feature>
<evidence type="ECO:0000259" key="2">
    <source>
        <dbReference type="Pfam" id="PF16862"/>
    </source>
</evidence>
<dbReference type="Gene3D" id="3.20.20.80">
    <property type="entry name" value="Glycosidases"/>
    <property type="match status" value="1"/>
</dbReference>
<sequence length="482" mass="51357">MLDRRKFVSSAALASASTLLAPRLFAQGQATPPSFVVHPETLFQIPADFTGLSYESSQLTHPSFFSAKNTPLVGLFRTLGETGVLRIGGNLSEFTTWSNTDPDVADDGGVEGPDPGIRDAHRFIISPRSIENLNQFLLATNWKLIYGLNLAGGTAEAAADEAACVMRICGPRVVALQFGNEPDLFKHNGDPKDHWTYAEFIARWNDFQKAVHAKVPNAPLAGPDTSFKPEWVGNFAADTKGRTCLLTAHYYAEGPPTNPDMTLDRLLTDKTKFDANIQKAAALAQKAGMPYRMSEGNSCYNAGKKGVSDTFGSALWAGDFSAKVAAVGATGINLHGGGNGFYTPIAGSPKDGFVARPDFYGMLIARPLQGAKMLAADLDAQGQNLTAYAVEQHGKVTVLAFNKSDRPATIEIALPATYTGRDAHILRLTAPSVEATGGVTLGGAAVDKDGKWTPKSKETIARQNGKLLLPLPAYSAASVHFA</sequence>
<dbReference type="InterPro" id="IPR017853">
    <property type="entry name" value="GH"/>
</dbReference>
<keyword evidence="1" id="KW-0732">Signal</keyword>
<evidence type="ECO:0000313" key="3">
    <source>
        <dbReference type="EMBL" id="SNT41081.1"/>
    </source>
</evidence>